<sequence>MEALRIITQPVNRQLIIDLPPSLTGDQQYEVIVLPISSQESVTTPPRRRPSEKLAGTVHLLDDLIAPTTPDSDWESS</sequence>
<gene>
    <name evidence="1" type="ORF">ARTHRO_10028</name>
</gene>
<protein>
    <submittedName>
        <fullName evidence="1">Uncharacterized protein</fullName>
    </submittedName>
</protein>
<reference evidence="1 2" key="1">
    <citation type="submission" date="2014-02" db="EMBL/GenBank/DDBJ databases">
        <authorList>
            <person name="Genoscope - CEA"/>
        </authorList>
    </citation>
    <scope>NUCLEOTIDE SEQUENCE [LARGE SCALE GENOMIC DNA]</scope>
    <source>
        <strain evidence="1 2">PCC 8005</strain>
    </source>
</reference>
<dbReference type="EMBL" id="FO818640">
    <property type="protein sequence ID" value="CDM92355.1"/>
    <property type="molecule type" value="Genomic_DNA"/>
</dbReference>
<dbReference type="AlphaFoldDB" id="A0A9P1NW94"/>
<accession>A0A9P1NW94</accession>
<dbReference type="Proteomes" id="UP000032946">
    <property type="component" value="Chromosome"/>
</dbReference>
<evidence type="ECO:0000313" key="1">
    <source>
        <dbReference type="EMBL" id="CDM92355.1"/>
    </source>
</evidence>
<proteinExistence type="predicted"/>
<organism evidence="1 2">
    <name type="scientific">Limnospira indica PCC 8005</name>
    <dbReference type="NCBI Taxonomy" id="376219"/>
    <lineage>
        <taxon>Bacteria</taxon>
        <taxon>Bacillati</taxon>
        <taxon>Cyanobacteriota</taxon>
        <taxon>Cyanophyceae</taxon>
        <taxon>Oscillatoriophycideae</taxon>
        <taxon>Oscillatoriales</taxon>
        <taxon>Sirenicapillariaceae</taxon>
        <taxon>Limnospira</taxon>
    </lineage>
</organism>
<keyword evidence="2" id="KW-1185">Reference proteome</keyword>
<evidence type="ECO:0000313" key="2">
    <source>
        <dbReference type="Proteomes" id="UP000032946"/>
    </source>
</evidence>
<name>A0A9P1NW94_9CYAN</name>